<dbReference type="InterPro" id="IPR005225">
    <property type="entry name" value="Small_GTP-bd"/>
</dbReference>
<dbReference type="AlphaFoldDB" id="A0A1I0DHY4"/>
<dbReference type="InterPro" id="IPR005517">
    <property type="entry name" value="Transl_elong_EFG/EF2_IV"/>
</dbReference>
<reference evidence="7 8" key="1">
    <citation type="submission" date="2016-10" db="EMBL/GenBank/DDBJ databases">
        <authorList>
            <person name="de Groot N.N."/>
        </authorList>
    </citation>
    <scope>NUCLEOTIDE SEQUENCE [LARGE SCALE GENOMIC DNA]</scope>
    <source>
        <strain evidence="7 8">KH1P1</strain>
    </source>
</reference>
<dbReference type="CDD" id="cd10912">
    <property type="entry name" value="PIN_YacP-like"/>
    <property type="match status" value="1"/>
</dbReference>
<feature type="region of interest" description="Disordered" evidence="5">
    <location>
        <begin position="643"/>
        <end position="675"/>
    </location>
</feature>
<dbReference type="Gene3D" id="3.30.70.870">
    <property type="entry name" value="Elongation Factor G (Translational Gtpase), domain 3"/>
    <property type="match status" value="1"/>
</dbReference>
<dbReference type="SUPFAM" id="SSF50447">
    <property type="entry name" value="Translation proteins"/>
    <property type="match status" value="1"/>
</dbReference>
<dbReference type="PRINTS" id="PR00315">
    <property type="entry name" value="ELONGATNFCT"/>
</dbReference>
<dbReference type="CDD" id="cd03711">
    <property type="entry name" value="Tet_C"/>
    <property type="match status" value="1"/>
</dbReference>
<protein>
    <submittedName>
        <fullName evidence="7">Small GTP-binding protein domain-containing protein</fullName>
    </submittedName>
</protein>
<evidence type="ECO:0000256" key="1">
    <source>
        <dbReference type="ARBA" id="ARBA00022741"/>
    </source>
</evidence>
<dbReference type="eggNOG" id="COG0480">
    <property type="taxonomic scope" value="Bacteria"/>
</dbReference>
<dbReference type="GO" id="GO:0005525">
    <property type="term" value="F:GTP binding"/>
    <property type="evidence" value="ECO:0007669"/>
    <property type="project" value="UniProtKB-KW"/>
</dbReference>
<dbReference type="GO" id="GO:0046677">
    <property type="term" value="P:response to antibiotic"/>
    <property type="evidence" value="ECO:0007669"/>
    <property type="project" value="UniProtKB-KW"/>
</dbReference>
<dbReference type="InterPro" id="IPR020568">
    <property type="entry name" value="Ribosomal_Su5_D2-typ_SF"/>
</dbReference>
<dbReference type="InterPro" id="IPR014721">
    <property type="entry name" value="Ribsml_uS5_D2-typ_fold_subgr"/>
</dbReference>
<dbReference type="Gene3D" id="2.40.30.10">
    <property type="entry name" value="Translation factors"/>
    <property type="match status" value="1"/>
</dbReference>
<dbReference type="InterPro" id="IPR010298">
    <property type="entry name" value="YacP-like"/>
</dbReference>
<dbReference type="Pfam" id="PF00679">
    <property type="entry name" value="EFG_C"/>
    <property type="match status" value="1"/>
</dbReference>
<dbReference type="SMART" id="SM00889">
    <property type="entry name" value="EFG_IV"/>
    <property type="match status" value="1"/>
</dbReference>
<dbReference type="PANTHER" id="PTHR43261:SF1">
    <property type="entry name" value="RIBOSOME-RELEASING FACTOR 2, MITOCHONDRIAL"/>
    <property type="match status" value="1"/>
</dbReference>
<dbReference type="STRING" id="1526.SAMN02910262_00194"/>
<dbReference type="SMART" id="SM00838">
    <property type="entry name" value="EFG_C"/>
    <property type="match status" value="1"/>
</dbReference>
<dbReference type="InterPro" id="IPR000795">
    <property type="entry name" value="T_Tr_GTP-bd_dom"/>
</dbReference>
<dbReference type="SUPFAM" id="SSF52540">
    <property type="entry name" value="P-loop containing nucleoside triphosphate hydrolases"/>
    <property type="match status" value="1"/>
</dbReference>
<dbReference type="OrthoDB" id="9801472at2"/>
<proteinExistence type="predicted"/>
<dbReference type="PANTHER" id="PTHR43261">
    <property type="entry name" value="TRANSLATION ELONGATION FACTOR G-RELATED"/>
    <property type="match status" value="1"/>
</dbReference>
<dbReference type="Pfam" id="PF05991">
    <property type="entry name" value="NYN_YacP"/>
    <property type="match status" value="1"/>
</dbReference>
<dbReference type="InterPro" id="IPR009000">
    <property type="entry name" value="Transl_B-barrel_sf"/>
</dbReference>
<dbReference type="eggNOG" id="COG3688">
    <property type="taxonomic scope" value="Bacteria"/>
</dbReference>
<dbReference type="Pfam" id="PF03764">
    <property type="entry name" value="EFG_IV"/>
    <property type="match status" value="1"/>
</dbReference>
<evidence type="ECO:0000259" key="6">
    <source>
        <dbReference type="PROSITE" id="PS51722"/>
    </source>
</evidence>
<evidence type="ECO:0000256" key="4">
    <source>
        <dbReference type="ARBA" id="ARBA00023251"/>
    </source>
</evidence>
<keyword evidence="2" id="KW-0648">Protein biosynthesis</keyword>
<evidence type="ECO:0000313" key="7">
    <source>
        <dbReference type="EMBL" id="SET31935.1"/>
    </source>
</evidence>
<dbReference type="InterPro" id="IPR000640">
    <property type="entry name" value="EFG_V-like"/>
</dbReference>
<feature type="domain" description="Tr-type G" evidence="6">
    <location>
        <begin position="1"/>
        <end position="227"/>
    </location>
</feature>
<dbReference type="InterPro" id="IPR035650">
    <property type="entry name" value="Tet_C"/>
</dbReference>
<evidence type="ECO:0000256" key="5">
    <source>
        <dbReference type="SAM" id="MobiDB-lite"/>
    </source>
</evidence>
<dbReference type="SUPFAM" id="SSF54980">
    <property type="entry name" value="EF-G C-terminal domain-like"/>
    <property type="match status" value="2"/>
</dbReference>
<dbReference type="Pfam" id="PF00009">
    <property type="entry name" value="GTP_EFTU"/>
    <property type="match status" value="1"/>
</dbReference>
<sequence>MRYSAVGILAHVDAGKTTLSEAMLYESGSIRKMGRVDDGDAFLDHYSLERARGITIFSKQAVIHGENMEITLLDTPGHVDFSAEMERTLQVLDCAILVISGSEGVQAHTETLWRLLRRYGIPVFLFVNKMDLARHSKEEILDGLKEKLGGNFMDFSDEGSSAFYENAATIGEEEMEEFFETGSVSEEHIRSGIRSGEILPCMFGAALKNDGVKEFLSLLERYAPAPEYDSTAPFGAKVYKIERDSDGKRLSFMKITAGRLSVRDEIGEEKVSGIRIYSGGRFEAVTTAGAGQIAAVVGIQATRAGMGLGSEEDSELPVLEPIMTYRLILPDEADAMKILPKLREIEEEIPEMHMVWDEEKKEIHTQIMGAVQMEILQNIIRERTGYTVEFGGRSVVYRETIASAVEGVGHFEPLRHYAEVHLKLEPGERGSGVTIEDEADLDSLAGNWHRLILTHIAEKEHRGVLTGSPVTDIRITLMSGRAHLKHTMGGDFRQATYRAVRQGLMEAETVLLEPYYRFRLEIPDSYVGKAMTDLGRMSAKFDMPVMEDGTAVIEGTAPASEIDSYPAEVAASTGGKGRIVCTPAGYGECHNTEEVVQAKAYDPEADLRNPTGSVFCTHGAGFYVPWDEVKDYMHLESCFSENSGRLRSDSEIETAAGSGMGERNGRRADGSGPEEIFLGTDEIDEIISRTYHANRKKSDDLGRNRWGARRKKVAAGETVISAAGVRGPGNNAGVRECAGGSAADPKNSAGFRQKTGKPKVSERKYLLVDGYNVIFAWPKLAALAEENIDSARSALLDIMCNYQGYTNYYLIVVFDAYRVQGHRTEWFDDRNIHVVFTKEAETADRYIERFTHENAKQYHITVATSDGLEQTIIRGQGAALISSREFEAEVNRVENLIRTEHAERNLVQQGTKTYLMDHVSDEVKAKLYENGENTGK</sequence>
<dbReference type="GO" id="GO:0006412">
    <property type="term" value="P:translation"/>
    <property type="evidence" value="ECO:0007669"/>
    <property type="project" value="UniProtKB-KW"/>
</dbReference>
<dbReference type="GO" id="GO:0003924">
    <property type="term" value="F:GTPase activity"/>
    <property type="evidence" value="ECO:0007669"/>
    <property type="project" value="InterPro"/>
</dbReference>
<accession>A0A1I0DHY4</accession>
<keyword evidence="3" id="KW-0342">GTP-binding</keyword>
<dbReference type="Gene3D" id="3.30.230.10">
    <property type="match status" value="1"/>
</dbReference>
<gene>
    <name evidence="7" type="ORF">SAMN04487771_101245</name>
</gene>
<dbReference type="GO" id="GO:0032790">
    <property type="term" value="P:ribosome disassembly"/>
    <property type="evidence" value="ECO:0007669"/>
    <property type="project" value="TreeGrafter"/>
</dbReference>
<evidence type="ECO:0000256" key="3">
    <source>
        <dbReference type="ARBA" id="ARBA00023134"/>
    </source>
</evidence>
<dbReference type="EMBL" id="FOIL01000012">
    <property type="protein sequence ID" value="SET31935.1"/>
    <property type="molecule type" value="Genomic_DNA"/>
</dbReference>
<dbReference type="Gene3D" id="3.30.70.240">
    <property type="match status" value="1"/>
</dbReference>
<dbReference type="RefSeq" id="WP_074649121.1">
    <property type="nucleotide sequence ID" value="NZ_FOIL01000012.1"/>
</dbReference>
<dbReference type="NCBIfam" id="TIGR00231">
    <property type="entry name" value="small_GTP"/>
    <property type="match status" value="1"/>
</dbReference>
<evidence type="ECO:0000256" key="2">
    <source>
        <dbReference type="ARBA" id="ARBA00022917"/>
    </source>
</evidence>
<dbReference type="SUPFAM" id="SSF54211">
    <property type="entry name" value="Ribosomal protein S5 domain 2-like"/>
    <property type="match status" value="1"/>
</dbReference>
<evidence type="ECO:0000313" key="8">
    <source>
        <dbReference type="Proteomes" id="UP000199820"/>
    </source>
</evidence>
<keyword evidence="1" id="KW-0547">Nucleotide-binding</keyword>
<keyword evidence="8" id="KW-1185">Reference proteome</keyword>
<dbReference type="Proteomes" id="UP000199820">
    <property type="component" value="Unassembled WGS sequence"/>
</dbReference>
<dbReference type="Gene3D" id="3.40.50.300">
    <property type="entry name" value="P-loop containing nucleotide triphosphate hydrolases"/>
    <property type="match status" value="1"/>
</dbReference>
<dbReference type="PROSITE" id="PS51722">
    <property type="entry name" value="G_TR_2"/>
    <property type="match status" value="1"/>
</dbReference>
<keyword evidence="4" id="KW-0046">Antibiotic resistance</keyword>
<name>A0A1I0DHY4_9FIRM</name>
<dbReference type="InterPro" id="IPR035647">
    <property type="entry name" value="EFG_III/V"/>
</dbReference>
<organism evidence="7 8">
    <name type="scientific">[Clostridium] aminophilum</name>
    <dbReference type="NCBI Taxonomy" id="1526"/>
    <lineage>
        <taxon>Bacteria</taxon>
        <taxon>Bacillati</taxon>
        <taxon>Bacillota</taxon>
        <taxon>Clostridia</taxon>
        <taxon>Lachnospirales</taxon>
        <taxon>Lachnospiraceae</taxon>
    </lineage>
</organism>
<dbReference type="InterPro" id="IPR027417">
    <property type="entry name" value="P-loop_NTPase"/>
</dbReference>